<name>A0A381VI52_9ZZZZ</name>
<dbReference type="AlphaFoldDB" id="A0A381VI52"/>
<dbReference type="PROSITE" id="PS51257">
    <property type="entry name" value="PROKAR_LIPOPROTEIN"/>
    <property type="match status" value="1"/>
</dbReference>
<gene>
    <name evidence="1" type="ORF">METZ01_LOCUS92535</name>
</gene>
<dbReference type="EMBL" id="UINC01008830">
    <property type="protein sequence ID" value="SVA39681.1"/>
    <property type="molecule type" value="Genomic_DNA"/>
</dbReference>
<sequence length="128" mass="13701">MRKSYLSLCAPLLLSGCVSISSTLMDPSFVPAGRVVPSQVKILLAQLGDLPGDDCTRVAILHAKGTRFTDEGELYDKLREETGILGGNTVFIMAMEDPSTGERIAELLGGRQADRDSDAIALLCSTQE</sequence>
<protein>
    <submittedName>
        <fullName evidence="1">Uncharacterized protein</fullName>
    </submittedName>
</protein>
<reference evidence="1" key="1">
    <citation type="submission" date="2018-05" db="EMBL/GenBank/DDBJ databases">
        <authorList>
            <person name="Lanie J.A."/>
            <person name="Ng W.-L."/>
            <person name="Kazmierczak K.M."/>
            <person name="Andrzejewski T.M."/>
            <person name="Davidsen T.M."/>
            <person name="Wayne K.J."/>
            <person name="Tettelin H."/>
            <person name="Glass J.I."/>
            <person name="Rusch D."/>
            <person name="Podicherti R."/>
            <person name="Tsui H.-C.T."/>
            <person name="Winkler M.E."/>
        </authorList>
    </citation>
    <scope>NUCLEOTIDE SEQUENCE</scope>
</reference>
<accession>A0A381VI52</accession>
<evidence type="ECO:0000313" key="1">
    <source>
        <dbReference type="EMBL" id="SVA39681.1"/>
    </source>
</evidence>
<proteinExistence type="predicted"/>
<organism evidence="1">
    <name type="scientific">marine metagenome</name>
    <dbReference type="NCBI Taxonomy" id="408172"/>
    <lineage>
        <taxon>unclassified sequences</taxon>
        <taxon>metagenomes</taxon>
        <taxon>ecological metagenomes</taxon>
    </lineage>
</organism>